<dbReference type="InterPro" id="IPR050783">
    <property type="entry name" value="Oxylipin_biosynth_metab"/>
</dbReference>
<dbReference type="Pfam" id="PF03098">
    <property type="entry name" value="An_peroxidase"/>
    <property type="match status" value="1"/>
</dbReference>
<dbReference type="GO" id="GO:0006631">
    <property type="term" value="P:fatty acid metabolic process"/>
    <property type="evidence" value="ECO:0007669"/>
    <property type="project" value="UniProtKB-ARBA"/>
</dbReference>
<protein>
    <recommendedName>
        <fullName evidence="7">Alpha-dioxygenase 2-like</fullName>
    </recommendedName>
</protein>
<accession>A0A2I0LC90</accession>
<dbReference type="PANTHER" id="PTHR11903:SF25">
    <property type="entry name" value="ALPHA-DIOXYGENASE 2"/>
    <property type="match status" value="1"/>
</dbReference>
<evidence type="ECO:0008006" key="7">
    <source>
        <dbReference type="Google" id="ProtNLM"/>
    </source>
</evidence>
<evidence type="ECO:0000256" key="4">
    <source>
        <dbReference type="ARBA" id="ARBA00023004"/>
    </source>
</evidence>
<dbReference type="InterPro" id="IPR010255">
    <property type="entry name" value="Haem_peroxidase_sf"/>
</dbReference>
<keyword evidence="6" id="KW-1185">Reference proteome</keyword>
<comment type="caution">
    <text evidence="5">The sequence shown here is derived from an EMBL/GenBank/DDBJ whole genome shotgun (WGS) entry which is preliminary data.</text>
</comment>
<dbReference type="GO" id="GO:0046872">
    <property type="term" value="F:metal ion binding"/>
    <property type="evidence" value="ECO:0007669"/>
    <property type="project" value="UniProtKB-KW"/>
</dbReference>
<evidence type="ECO:0000256" key="2">
    <source>
        <dbReference type="ARBA" id="ARBA00022964"/>
    </source>
</evidence>
<keyword evidence="3" id="KW-0560">Oxidoreductase</keyword>
<dbReference type="AlphaFoldDB" id="A0A2I0LC90"/>
<dbReference type="InterPro" id="IPR019791">
    <property type="entry name" value="Haem_peroxidase_animal"/>
</dbReference>
<sequence>MGISLFASLSSKFVHPQLRPLVSKMSFFDAILFHIVHFVDKLGIWHRLPVFIGLTYLGIRRHLHDRYNLKAVGELAGREYNVKKYPYRTADGTFNDPDDQLTGSEGTFFGRNMSPSTSHYGLMDPHPSVVATKLLARKEFADTGKQFNMLACSWIQFMIHDWVDHLEDTQQVEIQAPEEVANMCPLKSFRFFRSKKVLTSSPNVKIGYLNRRTAWWDASAIEGNDETGMRKVRTFKDGKLKIAGNGLLEHNKKGIAISGDVRNSWVGLSTLQVLFIKEHNSVCDMLKECYPDFDDERLYHHARLVTSAVIAKIHTIDWTVELLKTNTLLEGMRINWYGILGKRFKDRFGPILGSKLSGIVGQKKPEDYGVPYSLTEEFVSVYRMHSLLPDKLILRDIKAKTTEQGSLLVAEEVPMEEMIGKEGEKRLSRLGMEQMVVSMGHQACGALNLYNYPNWMRKLIPQDVNGEDRPDLVDMPALESNFTSSHNVMC</sequence>
<dbReference type="GO" id="GO:0016702">
    <property type="term" value="F:oxidoreductase activity, acting on single donors with incorporation of molecular oxygen, incorporation of two atoms of oxygen"/>
    <property type="evidence" value="ECO:0007669"/>
    <property type="project" value="TreeGrafter"/>
</dbReference>
<keyword evidence="1" id="KW-0479">Metal-binding</keyword>
<keyword evidence="4" id="KW-0408">Iron</keyword>
<organism evidence="5 6">
    <name type="scientific">Punica granatum</name>
    <name type="common">Pomegranate</name>
    <dbReference type="NCBI Taxonomy" id="22663"/>
    <lineage>
        <taxon>Eukaryota</taxon>
        <taxon>Viridiplantae</taxon>
        <taxon>Streptophyta</taxon>
        <taxon>Embryophyta</taxon>
        <taxon>Tracheophyta</taxon>
        <taxon>Spermatophyta</taxon>
        <taxon>Magnoliopsida</taxon>
        <taxon>eudicotyledons</taxon>
        <taxon>Gunneridae</taxon>
        <taxon>Pentapetalae</taxon>
        <taxon>rosids</taxon>
        <taxon>malvids</taxon>
        <taxon>Myrtales</taxon>
        <taxon>Lythraceae</taxon>
        <taxon>Punica</taxon>
    </lineage>
</organism>
<keyword evidence="2" id="KW-0223">Dioxygenase</keyword>
<dbReference type="EMBL" id="PGOL01000073">
    <property type="protein sequence ID" value="PKI77806.1"/>
    <property type="molecule type" value="Genomic_DNA"/>
</dbReference>
<gene>
    <name evidence="5" type="ORF">CRG98_001770</name>
</gene>
<reference evidence="5 6" key="1">
    <citation type="submission" date="2017-11" db="EMBL/GenBank/DDBJ databases">
        <title>De-novo sequencing of pomegranate (Punica granatum L.) genome.</title>
        <authorList>
            <person name="Akparov Z."/>
            <person name="Amiraslanov A."/>
            <person name="Hajiyeva S."/>
            <person name="Abbasov M."/>
            <person name="Kaur K."/>
            <person name="Hamwieh A."/>
            <person name="Solovyev V."/>
            <person name="Salamov A."/>
            <person name="Braich B."/>
            <person name="Kosarev P."/>
            <person name="Mahmoud A."/>
            <person name="Hajiyev E."/>
            <person name="Babayeva S."/>
            <person name="Izzatullayeva V."/>
            <person name="Mammadov A."/>
            <person name="Mammadov A."/>
            <person name="Sharifova S."/>
            <person name="Ojaghi J."/>
            <person name="Eynullazada K."/>
            <person name="Bayramov B."/>
            <person name="Abdulazimova A."/>
            <person name="Shahmuradov I."/>
        </authorList>
    </citation>
    <scope>NUCLEOTIDE SEQUENCE [LARGE SCALE GENOMIC DNA]</scope>
    <source>
        <strain evidence="6">cv. AG2017</strain>
        <tissue evidence="5">Leaf</tissue>
    </source>
</reference>
<proteinExistence type="predicted"/>
<evidence type="ECO:0000256" key="3">
    <source>
        <dbReference type="ARBA" id="ARBA00023002"/>
    </source>
</evidence>
<dbReference type="GO" id="GO:0004601">
    <property type="term" value="F:peroxidase activity"/>
    <property type="evidence" value="ECO:0007669"/>
    <property type="project" value="InterPro"/>
</dbReference>
<evidence type="ECO:0000256" key="1">
    <source>
        <dbReference type="ARBA" id="ARBA00022723"/>
    </source>
</evidence>
<dbReference type="GO" id="GO:0020037">
    <property type="term" value="F:heme binding"/>
    <property type="evidence" value="ECO:0007669"/>
    <property type="project" value="InterPro"/>
</dbReference>
<dbReference type="STRING" id="22663.A0A2I0LC90"/>
<dbReference type="Proteomes" id="UP000233551">
    <property type="component" value="Unassembled WGS sequence"/>
</dbReference>
<dbReference type="InterPro" id="IPR037120">
    <property type="entry name" value="Haem_peroxidase_sf_animal"/>
</dbReference>
<dbReference type="PROSITE" id="PS50292">
    <property type="entry name" value="PEROXIDASE_3"/>
    <property type="match status" value="1"/>
</dbReference>
<evidence type="ECO:0000313" key="6">
    <source>
        <dbReference type="Proteomes" id="UP000233551"/>
    </source>
</evidence>
<dbReference type="SUPFAM" id="SSF48113">
    <property type="entry name" value="Heme-dependent peroxidases"/>
    <property type="match status" value="1"/>
</dbReference>
<dbReference type="Gene3D" id="1.10.640.10">
    <property type="entry name" value="Haem peroxidase domain superfamily, animal type"/>
    <property type="match status" value="1"/>
</dbReference>
<name>A0A2I0LC90_PUNGR</name>
<evidence type="ECO:0000313" key="5">
    <source>
        <dbReference type="EMBL" id="PKI77806.1"/>
    </source>
</evidence>
<dbReference type="PANTHER" id="PTHR11903">
    <property type="entry name" value="PROSTAGLANDIN G/H SYNTHASE"/>
    <property type="match status" value="1"/>
</dbReference>
<dbReference type="GO" id="GO:0006979">
    <property type="term" value="P:response to oxidative stress"/>
    <property type="evidence" value="ECO:0007669"/>
    <property type="project" value="InterPro"/>
</dbReference>